<evidence type="ECO:0000256" key="1">
    <source>
        <dbReference type="ARBA" id="ARBA00022771"/>
    </source>
</evidence>
<dbReference type="Proteomes" id="UP000549394">
    <property type="component" value="Unassembled WGS sequence"/>
</dbReference>
<keyword evidence="1 3" id="KW-0479">Metal-binding</keyword>
<sequence>MSHIFKDKIQEKCSSYEEEVFCPICNTSCLIGNAKCLPCDKSHSFCIKCLLSFKKVHNLKTGDKFSCPICRRTYFWPKHGVMSFQNCQQKETESMENYVKYNGNNNLLKREDTNEMLTKEQATEKEYDKTIEETERSLAISQSRNFDSLQQEFNEFFTELDKKLHVILDNAIELLIMDETIDRRNLGGETLDEKQTGETEEEFNSENATFNCDYGHSYSPFTELPFRRLHFKFDGEIKAVSSSKRAIYVLSIAKEKEEDDNFIHEIGIGKTSKSLLHSLTCPNDSVVDINAKSKTIMEIYLLETDSKDSSVLSSLTLTGYKYKLETVLDRSENGWSSVLCLDDCIILFNDKKIAKYIDNRHEKWSISPPEALIIDDINFIEETVYFLLTNNKILSLNLKNQSFEYPKMRLKNENFTIDENLINQLKNGHCLLTNRHHSYIIDGCENEVSTYPLSHDSMRYRIVHYRFTTTEFIVCLVDDKNSLTIQHFKL</sequence>
<dbReference type="Gene3D" id="3.30.40.10">
    <property type="entry name" value="Zinc/RING finger domain, C3HC4 (zinc finger)"/>
    <property type="match status" value="1"/>
</dbReference>
<reference evidence="5 6" key="1">
    <citation type="submission" date="2020-08" db="EMBL/GenBank/DDBJ databases">
        <authorList>
            <person name="Hejnol A."/>
        </authorList>
    </citation>
    <scope>NUCLEOTIDE SEQUENCE [LARGE SCALE GENOMIC DNA]</scope>
</reference>
<evidence type="ECO:0000256" key="3">
    <source>
        <dbReference type="PROSITE-ProRule" id="PRU00175"/>
    </source>
</evidence>
<keyword evidence="6" id="KW-1185">Reference proteome</keyword>
<gene>
    <name evidence="5" type="ORF">DGYR_LOCUS1254</name>
</gene>
<keyword evidence="1 3" id="KW-0863">Zinc-finger</keyword>
<protein>
    <recommendedName>
        <fullName evidence="4">RING-type domain-containing protein</fullName>
    </recommendedName>
</protein>
<dbReference type="InterPro" id="IPR013083">
    <property type="entry name" value="Znf_RING/FYVE/PHD"/>
</dbReference>
<proteinExistence type="predicted"/>
<name>A0A7I8V8P4_9ANNE</name>
<dbReference type="SUPFAM" id="SSF57850">
    <property type="entry name" value="RING/U-box"/>
    <property type="match status" value="1"/>
</dbReference>
<dbReference type="PROSITE" id="PS50089">
    <property type="entry name" value="ZF_RING_2"/>
    <property type="match status" value="1"/>
</dbReference>
<dbReference type="InterPro" id="IPR001841">
    <property type="entry name" value="Znf_RING"/>
</dbReference>
<evidence type="ECO:0000313" key="5">
    <source>
        <dbReference type="EMBL" id="CAD5112045.1"/>
    </source>
</evidence>
<evidence type="ECO:0000256" key="2">
    <source>
        <dbReference type="ARBA" id="ARBA00022833"/>
    </source>
</evidence>
<evidence type="ECO:0000259" key="4">
    <source>
        <dbReference type="PROSITE" id="PS50089"/>
    </source>
</evidence>
<organism evidence="5 6">
    <name type="scientific">Dimorphilus gyrociliatus</name>
    <dbReference type="NCBI Taxonomy" id="2664684"/>
    <lineage>
        <taxon>Eukaryota</taxon>
        <taxon>Metazoa</taxon>
        <taxon>Spiralia</taxon>
        <taxon>Lophotrochozoa</taxon>
        <taxon>Annelida</taxon>
        <taxon>Polychaeta</taxon>
        <taxon>Polychaeta incertae sedis</taxon>
        <taxon>Dinophilidae</taxon>
        <taxon>Dimorphilus</taxon>
    </lineage>
</organism>
<evidence type="ECO:0000313" key="6">
    <source>
        <dbReference type="Proteomes" id="UP000549394"/>
    </source>
</evidence>
<accession>A0A7I8V8P4</accession>
<dbReference type="EMBL" id="CAJFCJ010000002">
    <property type="protein sequence ID" value="CAD5112045.1"/>
    <property type="molecule type" value="Genomic_DNA"/>
</dbReference>
<keyword evidence="2" id="KW-0862">Zinc</keyword>
<dbReference type="AlphaFoldDB" id="A0A7I8V8P4"/>
<feature type="domain" description="RING-type" evidence="4">
    <location>
        <begin position="22"/>
        <end position="71"/>
    </location>
</feature>
<dbReference type="GO" id="GO:0008270">
    <property type="term" value="F:zinc ion binding"/>
    <property type="evidence" value="ECO:0007669"/>
    <property type="project" value="UniProtKB-KW"/>
</dbReference>
<comment type="caution">
    <text evidence="5">The sequence shown here is derived from an EMBL/GenBank/DDBJ whole genome shotgun (WGS) entry which is preliminary data.</text>
</comment>